<feature type="domain" description="FAD-binding PCMH-type" evidence="8">
    <location>
        <begin position="289"/>
        <end position="482"/>
    </location>
</feature>
<dbReference type="EMBL" id="RDQH01000336">
    <property type="protein sequence ID" value="RXH86909.1"/>
    <property type="molecule type" value="Genomic_DNA"/>
</dbReference>
<gene>
    <name evidence="9" type="ORF">DVH24_022182</name>
</gene>
<dbReference type="InterPro" id="IPR016169">
    <property type="entry name" value="FAD-bd_PCMH_sub2"/>
</dbReference>
<comment type="cofactor">
    <cofactor evidence="1">
        <name>FAD</name>
        <dbReference type="ChEBI" id="CHEBI:57692"/>
    </cofactor>
</comment>
<dbReference type="InterPro" id="IPR006093">
    <property type="entry name" value="Oxy_OxRdtase_FAD_BS"/>
</dbReference>
<keyword evidence="7" id="KW-0325">Glycoprotein</keyword>
<dbReference type="Gene3D" id="3.40.462.20">
    <property type="match status" value="3"/>
</dbReference>
<dbReference type="PROSITE" id="PS51387">
    <property type="entry name" value="FAD_PCMH"/>
    <property type="match status" value="3"/>
</dbReference>
<keyword evidence="6" id="KW-0560">Oxidoreductase</keyword>
<feature type="domain" description="FAD-binding PCMH-type" evidence="8">
    <location>
        <begin position="502"/>
        <end position="678"/>
    </location>
</feature>
<dbReference type="Gene3D" id="3.30.43.10">
    <property type="entry name" value="Uridine Diphospho-n-acetylenolpyruvylglucosamine Reductase, domain 2"/>
    <property type="match status" value="3"/>
</dbReference>
<accession>A0A498IUB9</accession>
<dbReference type="InterPro" id="IPR016166">
    <property type="entry name" value="FAD-bd_PCMH"/>
</dbReference>
<evidence type="ECO:0000313" key="10">
    <source>
        <dbReference type="Proteomes" id="UP000290289"/>
    </source>
</evidence>
<dbReference type="Pfam" id="PF01565">
    <property type="entry name" value="FAD_binding_4"/>
    <property type="match status" value="3"/>
</dbReference>
<dbReference type="PANTHER" id="PTHR32448">
    <property type="entry name" value="OS08G0158400 PROTEIN"/>
    <property type="match status" value="1"/>
</dbReference>
<reference evidence="9 10" key="1">
    <citation type="submission" date="2018-10" db="EMBL/GenBank/DDBJ databases">
        <title>A high-quality apple genome assembly.</title>
        <authorList>
            <person name="Hu J."/>
        </authorList>
    </citation>
    <scope>NUCLEOTIDE SEQUENCE [LARGE SCALE GENOMIC DNA]</scope>
    <source>
        <strain evidence="10">cv. HFTH1</strain>
        <tissue evidence="9">Young leaf</tissue>
    </source>
</reference>
<dbReference type="SUPFAM" id="SSF56176">
    <property type="entry name" value="FAD-binding/transporter-associated domain-like"/>
    <property type="match status" value="3"/>
</dbReference>
<evidence type="ECO:0000313" key="9">
    <source>
        <dbReference type="EMBL" id="RXH86909.1"/>
    </source>
</evidence>
<evidence type="ECO:0000256" key="6">
    <source>
        <dbReference type="ARBA" id="ARBA00023002"/>
    </source>
</evidence>
<feature type="domain" description="FAD-binding PCMH-type" evidence="8">
    <location>
        <begin position="1007"/>
        <end position="1181"/>
    </location>
</feature>
<keyword evidence="10" id="KW-1185">Reference proteome</keyword>
<dbReference type="InterPro" id="IPR036318">
    <property type="entry name" value="FAD-bd_PCMH-like_sf"/>
</dbReference>
<dbReference type="Proteomes" id="UP000290289">
    <property type="component" value="Chromosome 10"/>
</dbReference>
<evidence type="ECO:0000256" key="2">
    <source>
        <dbReference type="ARBA" id="ARBA00005466"/>
    </source>
</evidence>
<sequence>MRVVIQVSEDGKTANKTVTTLYQAQFLGGADRLLDVVQTSFPELGLTKKDCTETSWLKAVMYIAGYPSSTPPEVLLEGKSTFKNYFKAKSDFVKDPIPESGLEGFWKRLMEEESPLVILNPYGGMMGRISESAIPFPHRKVLFKIQYLTTWQDEKEDEGKHMDWIRKLYNYMAPYVTTFPRQAYVNYRDLDLGVNKKSNISFIEASAWGKRYFKDNFKRPKWILIISSGMNKASLLFHSLQDLELEAITIQNRTARLWCLQHDFLTPKNSSFTAVLESSAQNLRYLVSSVPKPDFIFTPVHDSHVQAAVICAKKLRIHLRFRSGGHDYEGLSYVSQIETPFAVVDLANLRSVSVDIKSNTAWVQAGATIGELYYRIAEKSQTHGYPAGICTSLGVGGHITGGAYGSMMRKYGLGADNVVDARIIDSNGKILDRKTMGEDLFWAIRGVSSATYDLIPELNFYSCVGFHSTGSLTNVSTFLFDHHSPSFSSVFESSIQNLRFNSTNQKLQYIITPYLYEHVQAAIICSKIHRFQVRIRSGGHDYEALSYKADVPFIIIDLFKLNKVKVNSKERTAWVQSGATLGELYYHVANKSRGKLGFTAGVCPTIGVGGHISGGGQGVLMRKFGLSSDNVVDAIVVTANGGIVDRQSMGEDLFWAIRGGGAASFGVVLEWKIKLAPVPPKVTVFTIPRTLEQNATKLVHRWQAIASKFHKDLFIRVILFVEKGSNDGKTIQANFNALFLGTIDQLVPLMKKSFPELGLKPEDCKEINWIQSIFYINGENPGQPLELLLDRNHVQKGFFKAKSDFVTKPISEKHLEAIWKVMQDGEAPGIMIWDPYGGKMAEISEDFTPFPHRAGVLYNIQYFTKWFEGGALAEKKHLEGINRVYNFMAPFVTKNPRTAYTNYRDLDIGRNIKGTLEEAKVWGEKYFKGNFERLAKIKGKMEFIALLASLLLVSIPSVSSVSISGEIFSQCMADYSKISDQNIHTSNSSLYSSLLQSSQQNPRWLNSTSKPLLLVTPSHESEIQAAVLCSRKLGLQVRVRSGGHDYEGLSYLCKTAFIIIDLINLRSLKVNLADETAWVQSGATLGELYYSIAMKSEVHGFPGGLCPTVGIGGHFSGGGFGTQIRKHGLAADNVIDARLIDVNGRILDRRTMGEDLFWAIRGGGGSSFGIIVSWKIKLVQVPKIVTGFTVDKTLAEGATSLVHRWQYIADKFHEDLFIRVIIQKVGSGNQKTVQASFQSLFLGKIDRLIPLIKLSFPELGLQAKDCIEMSWIQSAQYFAGFQKDQPSDVLLSRNPLWKMNFKAKSDFVKNPIPESGLQGIWERFQQEQNVYMILDPYGGKMNEISEHEIPFPHRKGNLFNIQYIVKWDGSGVEETNKHIHWIRMLYRFMSPYVSRSPRGAYINYKDLDLGANVQNTSYLEASTWGTRYFKGNFKRLAQVKSKADPDNFFRNEQSIPPLPSLFEITEV</sequence>
<keyword evidence="3" id="KW-0285">Flavoprotein</keyword>
<evidence type="ECO:0000256" key="4">
    <source>
        <dbReference type="ARBA" id="ARBA00022729"/>
    </source>
</evidence>
<dbReference type="InterPro" id="IPR006094">
    <property type="entry name" value="Oxid_FAD_bind_N"/>
</dbReference>
<organism evidence="9 10">
    <name type="scientific">Malus domestica</name>
    <name type="common">Apple</name>
    <name type="synonym">Pyrus malus</name>
    <dbReference type="NCBI Taxonomy" id="3750"/>
    <lineage>
        <taxon>Eukaryota</taxon>
        <taxon>Viridiplantae</taxon>
        <taxon>Streptophyta</taxon>
        <taxon>Embryophyta</taxon>
        <taxon>Tracheophyta</taxon>
        <taxon>Spermatophyta</taxon>
        <taxon>Magnoliopsida</taxon>
        <taxon>eudicotyledons</taxon>
        <taxon>Gunneridae</taxon>
        <taxon>Pentapetalae</taxon>
        <taxon>rosids</taxon>
        <taxon>fabids</taxon>
        <taxon>Rosales</taxon>
        <taxon>Rosaceae</taxon>
        <taxon>Amygdaloideae</taxon>
        <taxon>Maleae</taxon>
        <taxon>Malus</taxon>
    </lineage>
</organism>
<dbReference type="GO" id="GO:0016491">
    <property type="term" value="F:oxidoreductase activity"/>
    <property type="evidence" value="ECO:0007669"/>
    <property type="project" value="UniProtKB-KW"/>
</dbReference>
<proteinExistence type="inferred from homology"/>
<dbReference type="PROSITE" id="PS00862">
    <property type="entry name" value="OX2_COVAL_FAD"/>
    <property type="match status" value="1"/>
</dbReference>
<comment type="similarity">
    <text evidence="2">Belongs to the oxygen-dependent FAD-linked oxidoreductase family.</text>
</comment>
<comment type="caution">
    <text evidence="9">The sequence shown here is derived from an EMBL/GenBank/DDBJ whole genome shotgun (WGS) entry which is preliminary data.</text>
</comment>
<keyword evidence="5" id="KW-0274">FAD</keyword>
<evidence type="ECO:0000259" key="8">
    <source>
        <dbReference type="PROSITE" id="PS51387"/>
    </source>
</evidence>
<dbReference type="InterPro" id="IPR012951">
    <property type="entry name" value="BBE"/>
</dbReference>
<evidence type="ECO:0000256" key="1">
    <source>
        <dbReference type="ARBA" id="ARBA00001974"/>
    </source>
</evidence>
<evidence type="ECO:0000256" key="3">
    <source>
        <dbReference type="ARBA" id="ARBA00022630"/>
    </source>
</evidence>
<evidence type="ECO:0000256" key="7">
    <source>
        <dbReference type="ARBA" id="ARBA00023180"/>
    </source>
</evidence>
<name>A0A498IUB9_MALDO</name>
<keyword evidence="4" id="KW-0732">Signal</keyword>
<dbReference type="GO" id="GO:0071949">
    <property type="term" value="F:FAD binding"/>
    <property type="evidence" value="ECO:0007669"/>
    <property type="project" value="InterPro"/>
</dbReference>
<dbReference type="Gene3D" id="3.30.465.10">
    <property type="match status" value="3"/>
</dbReference>
<dbReference type="InterPro" id="IPR016167">
    <property type="entry name" value="FAD-bd_PCMH_sub1"/>
</dbReference>
<dbReference type="Pfam" id="PF08031">
    <property type="entry name" value="BBE"/>
    <property type="match status" value="3"/>
</dbReference>
<evidence type="ECO:0000256" key="5">
    <source>
        <dbReference type="ARBA" id="ARBA00022827"/>
    </source>
</evidence>
<protein>
    <recommendedName>
        <fullName evidence="8">FAD-binding PCMH-type domain-containing protein</fullName>
    </recommendedName>
</protein>